<gene>
    <name evidence="1" type="ORF">SAMN06265350_10770</name>
</gene>
<dbReference type="EMBL" id="FXSZ01000007">
    <property type="protein sequence ID" value="SMO72048.1"/>
    <property type="molecule type" value="Genomic_DNA"/>
</dbReference>
<reference evidence="1 2" key="1">
    <citation type="submission" date="2017-05" db="EMBL/GenBank/DDBJ databases">
        <authorList>
            <person name="Varghese N."/>
            <person name="Submissions S."/>
        </authorList>
    </citation>
    <scope>NUCLEOTIDE SEQUENCE [LARGE SCALE GENOMIC DNA]</scope>
    <source>
        <strain evidence="1 2">DSM 21342</strain>
    </source>
</reference>
<proteinExistence type="predicted"/>
<sequence>MVVISMGSQDIGVSSKLINNYETKTFTLLDASAV</sequence>
<dbReference type="AlphaFoldDB" id="A0A521DKA6"/>
<dbReference type="Proteomes" id="UP000315971">
    <property type="component" value="Unassembled WGS sequence"/>
</dbReference>
<keyword evidence="2" id="KW-1185">Reference proteome</keyword>
<protein>
    <submittedName>
        <fullName evidence="1">Uncharacterized protein</fullName>
    </submittedName>
</protein>
<name>A0A521DKA6_9SPHI</name>
<evidence type="ECO:0000313" key="2">
    <source>
        <dbReference type="Proteomes" id="UP000315971"/>
    </source>
</evidence>
<accession>A0A521DKA6</accession>
<evidence type="ECO:0000313" key="1">
    <source>
        <dbReference type="EMBL" id="SMO72048.1"/>
    </source>
</evidence>
<organism evidence="1 2">
    <name type="scientific">Solitalea koreensis</name>
    <dbReference type="NCBI Taxonomy" id="543615"/>
    <lineage>
        <taxon>Bacteria</taxon>
        <taxon>Pseudomonadati</taxon>
        <taxon>Bacteroidota</taxon>
        <taxon>Sphingobacteriia</taxon>
        <taxon>Sphingobacteriales</taxon>
        <taxon>Sphingobacteriaceae</taxon>
        <taxon>Solitalea</taxon>
    </lineage>
</organism>